<feature type="domain" description="Protein kinase" evidence="6">
    <location>
        <begin position="586"/>
        <end position="914"/>
    </location>
</feature>
<feature type="compositionally biased region" description="Polar residues" evidence="5">
    <location>
        <begin position="66"/>
        <end position="77"/>
    </location>
</feature>
<feature type="compositionally biased region" description="Low complexity" evidence="5">
    <location>
        <begin position="1"/>
        <end position="13"/>
    </location>
</feature>
<keyword evidence="1" id="KW-0418">Kinase</keyword>
<feature type="compositionally biased region" description="Low complexity" evidence="5">
    <location>
        <begin position="46"/>
        <end position="65"/>
    </location>
</feature>
<evidence type="ECO:0000256" key="4">
    <source>
        <dbReference type="PROSITE-ProRule" id="PRU10141"/>
    </source>
</evidence>
<dbReference type="SMART" id="SM00220">
    <property type="entry name" value="S_TKc"/>
    <property type="match status" value="1"/>
</dbReference>
<dbReference type="InterPro" id="IPR051681">
    <property type="entry name" value="Ser/Thr_Kinases-Pseudokinases"/>
</dbReference>
<dbReference type="EMBL" id="NHYD01001476">
    <property type="protein sequence ID" value="PPQ91100.1"/>
    <property type="molecule type" value="Genomic_DNA"/>
</dbReference>
<dbReference type="InterPro" id="IPR036537">
    <property type="entry name" value="Adaptor_Cbl_N_dom_sf"/>
</dbReference>
<feature type="compositionally biased region" description="Polar residues" evidence="5">
    <location>
        <begin position="975"/>
        <end position="984"/>
    </location>
</feature>
<dbReference type="InterPro" id="IPR008271">
    <property type="entry name" value="Ser/Thr_kinase_AS"/>
</dbReference>
<dbReference type="STRING" id="93625.A0A409XK26"/>
<keyword evidence="1" id="KW-0808">Transferase</keyword>
<keyword evidence="8" id="KW-1185">Reference proteome</keyword>
<dbReference type="PROSITE" id="PS00107">
    <property type="entry name" value="PROTEIN_KINASE_ATP"/>
    <property type="match status" value="1"/>
</dbReference>
<dbReference type="PROSITE" id="PS00108">
    <property type="entry name" value="PROTEIN_KINASE_ST"/>
    <property type="match status" value="1"/>
</dbReference>
<evidence type="ECO:0000259" key="6">
    <source>
        <dbReference type="PROSITE" id="PS50011"/>
    </source>
</evidence>
<keyword evidence="2 4" id="KW-0547">Nucleotide-binding</keyword>
<organism evidence="7 8">
    <name type="scientific">Psilocybe cyanescens</name>
    <dbReference type="NCBI Taxonomy" id="93625"/>
    <lineage>
        <taxon>Eukaryota</taxon>
        <taxon>Fungi</taxon>
        <taxon>Dikarya</taxon>
        <taxon>Basidiomycota</taxon>
        <taxon>Agaricomycotina</taxon>
        <taxon>Agaricomycetes</taxon>
        <taxon>Agaricomycetidae</taxon>
        <taxon>Agaricales</taxon>
        <taxon>Agaricineae</taxon>
        <taxon>Strophariaceae</taxon>
        <taxon>Psilocybe</taxon>
    </lineage>
</organism>
<evidence type="ECO:0000256" key="5">
    <source>
        <dbReference type="SAM" id="MobiDB-lite"/>
    </source>
</evidence>
<dbReference type="CDD" id="cd21037">
    <property type="entry name" value="MLKL_NTD"/>
    <property type="match status" value="1"/>
</dbReference>
<evidence type="ECO:0000256" key="3">
    <source>
        <dbReference type="ARBA" id="ARBA00022840"/>
    </source>
</evidence>
<dbReference type="InterPro" id="IPR001245">
    <property type="entry name" value="Ser-Thr/Tyr_kinase_cat_dom"/>
</dbReference>
<evidence type="ECO:0000256" key="1">
    <source>
        <dbReference type="ARBA" id="ARBA00022527"/>
    </source>
</evidence>
<dbReference type="InterPro" id="IPR017441">
    <property type="entry name" value="Protein_kinase_ATP_BS"/>
</dbReference>
<dbReference type="PANTHER" id="PTHR44329">
    <property type="entry name" value="SERINE/THREONINE-PROTEIN KINASE TNNI3K-RELATED"/>
    <property type="match status" value="1"/>
</dbReference>
<dbReference type="Gene3D" id="1.10.510.10">
    <property type="entry name" value="Transferase(Phosphotransferase) domain 1"/>
    <property type="match status" value="1"/>
</dbReference>
<dbReference type="GO" id="GO:0005524">
    <property type="term" value="F:ATP binding"/>
    <property type="evidence" value="ECO:0007669"/>
    <property type="project" value="UniProtKB-UniRule"/>
</dbReference>
<keyword evidence="1" id="KW-0723">Serine/threonine-protein kinase</keyword>
<dbReference type="InterPro" id="IPR059179">
    <property type="entry name" value="MLKL-like_MCAfunc"/>
</dbReference>
<proteinExistence type="predicted"/>
<dbReference type="Proteomes" id="UP000283269">
    <property type="component" value="Unassembled WGS sequence"/>
</dbReference>
<evidence type="ECO:0000256" key="2">
    <source>
        <dbReference type="ARBA" id="ARBA00022741"/>
    </source>
</evidence>
<evidence type="ECO:0000313" key="8">
    <source>
        <dbReference type="Proteomes" id="UP000283269"/>
    </source>
</evidence>
<dbReference type="GO" id="GO:0007166">
    <property type="term" value="P:cell surface receptor signaling pathway"/>
    <property type="evidence" value="ECO:0007669"/>
    <property type="project" value="InterPro"/>
</dbReference>
<dbReference type="GO" id="GO:0004674">
    <property type="term" value="F:protein serine/threonine kinase activity"/>
    <property type="evidence" value="ECO:0007669"/>
    <property type="project" value="UniProtKB-KW"/>
</dbReference>
<dbReference type="InterPro" id="IPR011009">
    <property type="entry name" value="Kinase-like_dom_sf"/>
</dbReference>
<evidence type="ECO:0000313" key="7">
    <source>
        <dbReference type="EMBL" id="PPQ91100.1"/>
    </source>
</evidence>
<dbReference type="InParanoid" id="A0A409XK26"/>
<dbReference type="Gene3D" id="1.20.930.20">
    <property type="entry name" value="Adaptor protein Cbl, N-terminal domain"/>
    <property type="match status" value="1"/>
</dbReference>
<dbReference type="Gene3D" id="3.30.200.20">
    <property type="entry name" value="Phosphorylase Kinase, domain 1"/>
    <property type="match status" value="1"/>
</dbReference>
<dbReference type="InterPro" id="IPR000719">
    <property type="entry name" value="Prot_kinase_dom"/>
</dbReference>
<reference evidence="7 8" key="1">
    <citation type="journal article" date="2018" name="Evol. Lett.">
        <title>Horizontal gene cluster transfer increased hallucinogenic mushroom diversity.</title>
        <authorList>
            <person name="Reynolds H.T."/>
            <person name="Vijayakumar V."/>
            <person name="Gluck-Thaler E."/>
            <person name="Korotkin H.B."/>
            <person name="Matheny P.B."/>
            <person name="Slot J.C."/>
        </authorList>
    </citation>
    <scope>NUCLEOTIDE SEQUENCE [LARGE SCALE GENOMIC DNA]</scope>
    <source>
        <strain evidence="7 8">2631</strain>
    </source>
</reference>
<dbReference type="Pfam" id="PF07714">
    <property type="entry name" value="PK_Tyr_Ser-Thr"/>
    <property type="match status" value="1"/>
</dbReference>
<feature type="region of interest" description="Disordered" evidence="5">
    <location>
        <begin position="1"/>
        <end position="81"/>
    </location>
</feature>
<dbReference type="PROSITE" id="PS50011">
    <property type="entry name" value="PROTEIN_KINASE_DOM"/>
    <property type="match status" value="1"/>
</dbReference>
<feature type="compositionally biased region" description="Low complexity" evidence="5">
    <location>
        <begin position="26"/>
        <end position="37"/>
    </location>
</feature>
<name>A0A409XK26_PSICY</name>
<feature type="region of interest" description="Disordered" evidence="5">
    <location>
        <begin position="971"/>
        <end position="992"/>
    </location>
</feature>
<keyword evidence="3 4" id="KW-0067">ATP-binding</keyword>
<dbReference type="SUPFAM" id="SSF56112">
    <property type="entry name" value="Protein kinase-like (PK-like)"/>
    <property type="match status" value="1"/>
</dbReference>
<protein>
    <recommendedName>
        <fullName evidence="6">Protein kinase domain-containing protein</fullName>
    </recommendedName>
</protein>
<accession>A0A409XK26</accession>
<feature type="binding site" evidence="4">
    <location>
        <position position="622"/>
    </location>
    <ligand>
        <name>ATP</name>
        <dbReference type="ChEBI" id="CHEBI:30616"/>
    </ligand>
</feature>
<comment type="caution">
    <text evidence="7">The sequence shown here is derived from an EMBL/GenBank/DDBJ whole genome shotgun (WGS) entry which is preliminary data.</text>
</comment>
<dbReference type="OrthoDB" id="1668230at2759"/>
<gene>
    <name evidence="7" type="ORF">CVT25_013138</name>
</gene>
<sequence length="1312" mass="145311">MSLELSSSSRSSSAIPIKRSVPPPESSGGSIPKVSSSLNTASTPRASQSYLPAQSPPSSSASSPAVWNNAQSSSDPSSEPLRPLSMVLISAQGNPSSIVLPELDDVGATATSPERPRSGSQQDLKDRIGLEIDSPKMSTSWWGAKHVSRPWHDAPKRKKTIPPEQAVALEDTRKRVAQAVASVLGTAADITHEALYIGVEFLDFVPIPGLQAAANTLLNIWDAAQDVDMNRLGCLRLTERCAEILLSVREEVHEAGDQVGSELNTPLAKLEDCFTDIYRFMFKQKTRPWLKRYLKRDEIRRDIAECHFKLQDALALFGVSIQIRILKQVQKTEKRREHETHLLTAMIASRLFPENLDDDMIIGPETEAIHPHNSYAISSEYASETISHFATTKNALGIVDDSPVIPQDLESSKILPGLQKIQTLQNSLDEESDISDLRQLMREALQTNSDAEILRVFQIGHQEMPDAIKTLQRALERVGQREGEIADKSSAKDVVLGKITRRVSIKETEGKDQTVKKAETVISIDNSTIDGSTSSVKSTTGSGSATSKIRDTLDREFIETGIESLRRMSQGVEISVPTWTITKYEVDRGQMIGIGFFSTVYQGTWQGRTVAIKVLAETTPRKLFQREMGIWKTLRHANVLPLYGASSATGDPPWFFVTQYLKNGTLSEHLRRVEAEQKPSGLGLAFTTGMGSTSAVNTPRGPGSRATTLPALSPWLGVNLANGLTPAGSLTPPNTRNVKPLPRDTPISREWDLFRFMHEIAKGMDYLHSNGVLHGDLKASNVLVDDKYRCIICDFGQSEMKSEAFRISGTHPHGTLGWQSPELMSGRSELTNQADVWAFSITCVEIMNMGKLPWTPMDDYSVRHCVIDQDMRPSVPKYSRFNIPGFQEIVKACWQLEPKSRPSFSKISRDLKLLRKSYADGFESPSPRIPAIEELLEPMASPSPDLRPVELPSFLKGATGVIPEDILSDALHSDGSYTTPSGPQSPDHPHRESTVATVGIKMPEPVFYTPGHSSRSSSILVAPSQLDGHVQFYISDGYASPPPLDEQMAQRRNERRYRLLLVHEYGPSLSLALWEPSPVELGAVGYLSKPEGKFVTLFNSYEPHKCDHPGVRSLPSIHGYGNVQDEIQRLPKKTAAQRALDILIGSLAFRNASEDIVRRPSFPLKAGHKAAYLYTETTEYRYMLKLNAPKRWFQHNVDSIMRIYGHLHRIQRDDLFLIIGTLKTPAYALLVSHNHPEGHARFNVYANPRIGKPWGTFTTDTDTPLGPTDLEDSEEEIPRLSASKVSLHGGPMNAVLLARLRFKPDATEPTSR</sequence>